<dbReference type="EMBL" id="JBHLSV010000016">
    <property type="protein sequence ID" value="MFC0674880.1"/>
    <property type="molecule type" value="Genomic_DNA"/>
</dbReference>
<keyword evidence="1" id="KW-0227">DNA damage</keyword>
<organism evidence="6 7">
    <name type="scientific">Brachybacterium hainanense</name>
    <dbReference type="NCBI Taxonomy" id="1541174"/>
    <lineage>
        <taxon>Bacteria</taxon>
        <taxon>Bacillati</taxon>
        <taxon>Actinomycetota</taxon>
        <taxon>Actinomycetes</taxon>
        <taxon>Micrococcales</taxon>
        <taxon>Dermabacteraceae</taxon>
        <taxon>Brachybacterium</taxon>
    </lineage>
</organism>
<evidence type="ECO:0000259" key="5">
    <source>
        <dbReference type="Pfam" id="PF12705"/>
    </source>
</evidence>
<keyword evidence="3" id="KW-0234">DNA repair</keyword>
<keyword evidence="2" id="KW-0547">Nucleotide-binding</keyword>
<evidence type="ECO:0000313" key="6">
    <source>
        <dbReference type="EMBL" id="MFC0674880.1"/>
    </source>
</evidence>
<feature type="domain" description="PD-(D/E)XK endonuclease-like" evidence="5">
    <location>
        <begin position="618"/>
        <end position="876"/>
    </location>
</feature>
<comment type="caution">
    <text evidence="6">The sequence shown here is derived from an EMBL/GenBank/DDBJ whole genome shotgun (WGS) entry which is preliminary data.</text>
</comment>
<sequence>MQIEFGWSLDGASWADAASGGAAGTVRMGPRGLLTLLQTRLGLTRPATDQAVRITQYLRLLPPQARLFDAPEELWPAASFSVDPWSTARQLLRWRDAAVETGWRPAAADPAGLPPRLAAIAQLERRAAAGSPGSPRLSPAAADDLRELVDLLEDLLRTGGGWPLGLERIALREHAADLPGLWPHLLDLLASVGVEVTAPTVPRDADPQLDVVSCLDEWTAADAAARFLAAPAAPGEGPLTVLATADTDVLDRALHRRGLPAVGYVSSSTDRAHHQVLGLFLDVATAPVDVHQLAALLDLRVLPGADHEAEPIGLVPASTRRALLGALTQEPGIGAAWSTAIAQLAAAPAQVDPAHRRTAEAAALAAREIDRLVTDPLPLDGLRPAAILIRLDWLADRLRRISRGRGELQATLVQLSLLREVLGMLDPAASLSRRTLQQIIDSCGGSGASPRARTEVAPWAVTTRPAQLAGGTVLWWGPADPSTAAPVVWDHAETAALTAAGARLVDPERAAALAIGADLAGLRSADRVIAVLPGRILEQTPEPSGLLAHLETAVGRGEPDRLLPAALAAEDRWSLGGRSLPVRSAARTDRSPLSATTIRLPGTDEDESAPYAHLLPERLSYSQMATLLGCPFHWLLEHAMRIRPAQVASVPTGPPMVGTLVHAVVEQLVAELFDEQLGGVRPTVPDPARIGAVFDRTVPRLASELDLPGRSAERAEIRARAIRSIEELLRRMTDAGLRITGTESRFDLPLSLEVDGAGTTVRFVGSRDVDAVDAQGRPAVIDLKWASSAKTYEDLHDTGEAIQLASYAWSLEQEAAADGRALETAPAIGYYLLRSGEFVSAEPQLDPRGRAPMDTREAWRRTLAAIGETLSEIAHGRVRVGCRDVLDNAGIGPDAPYARQKKAWEQARREARGAGGLLVRSYCASSAYAQLCGLTGDRA</sequence>
<evidence type="ECO:0000256" key="2">
    <source>
        <dbReference type="ARBA" id="ARBA00022806"/>
    </source>
</evidence>
<gene>
    <name evidence="6" type="ORF">ACFFF6_13010</name>
</gene>
<proteinExistence type="predicted"/>
<dbReference type="Proteomes" id="UP001589793">
    <property type="component" value="Unassembled WGS sequence"/>
</dbReference>
<evidence type="ECO:0000256" key="4">
    <source>
        <dbReference type="SAM" id="MobiDB-lite"/>
    </source>
</evidence>
<reference evidence="6 7" key="1">
    <citation type="submission" date="2024-09" db="EMBL/GenBank/DDBJ databases">
        <authorList>
            <person name="Sun Q."/>
            <person name="Mori K."/>
        </authorList>
    </citation>
    <scope>NUCLEOTIDE SEQUENCE [LARGE SCALE GENOMIC DNA]</scope>
    <source>
        <strain evidence="6 7">CICC 10874</strain>
    </source>
</reference>
<dbReference type="Pfam" id="PF12705">
    <property type="entry name" value="PDDEXK_1"/>
    <property type="match status" value="1"/>
</dbReference>
<keyword evidence="7" id="KW-1185">Reference proteome</keyword>
<dbReference type="InterPro" id="IPR038726">
    <property type="entry name" value="PDDEXK_AddAB-type"/>
</dbReference>
<feature type="region of interest" description="Disordered" evidence="4">
    <location>
        <begin position="584"/>
        <end position="607"/>
    </location>
</feature>
<evidence type="ECO:0000256" key="1">
    <source>
        <dbReference type="ARBA" id="ARBA00022763"/>
    </source>
</evidence>
<name>A0ABV6RD01_9MICO</name>
<keyword evidence="2" id="KW-0347">Helicase</keyword>
<keyword evidence="2" id="KW-0378">Hydrolase</keyword>
<protein>
    <submittedName>
        <fullName evidence="6">PD-(D/E)XK nuclease family protein</fullName>
    </submittedName>
</protein>
<evidence type="ECO:0000313" key="7">
    <source>
        <dbReference type="Proteomes" id="UP001589793"/>
    </source>
</evidence>
<keyword evidence="2" id="KW-0067">ATP-binding</keyword>
<dbReference type="RefSeq" id="WP_376981382.1">
    <property type="nucleotide sequence ID" value="NZ_JBHLSV010000016.1"/>
</dbReference>
<evidence type="ECO:0000256" key="3">
    <source>
        <dbReference type="ARBA" id="ARBA00023204"/>
    </source>
</evidence>
<accession>A0ABV6RD01</accession>